<evidence type="ECO:0000313" key="2">
    <source>
        <dbReference type="Proteomes" id="UP000019141"/>
    </source>
</evidence>
<dbReference type="EMBL" id="AZHW01000617">
    <property type="protein sequence ID" value="ETW97805.1"/>
    <property type="molecule type" value="Genomic_DNA"/>
</dbReference>
<gene>
    <name evidence="1" type="ORF">ETSY1_21280</name>
</gene>
<sequence length="36" mass="4318">MIVESYIDYAVFICERHELLPSNVTFRDNLLNILLY</sequence>
<proteinExistence type="predicted"/>
<comment type="caution">
    <text evidence="1">The sequence shown here is derived from an EMBL/GenBank/DDBJ whole genome shotgun (WGS) entry which is preliminary data.</text>
</comment>
<keyword evidence="2" id="KW-1185">Reference proteome</keyword>
<dbReference type="HOGENOM" id="CLU_3355174_0_0_7"/>
<reference evidence="1 2" key="1">
    <citation type="journal article" date="2014" name="Nature">
        <title>An environmental bacterial taxon with a large and distinct metabolic repertoire.</title>
        <authorList>
            <person name="Wilson M.C."/>
            <person name="Mori T."/>
            <person name="Ruckert C."/>
            <person name="Uria A.R."/>
            <person name="Helf M.J."/>
            <person name="Takada K."/>
            <person name="Gernert C."/>
            <person name="Steffens U.A."/>
            <person name="Heycke N."/>
            <person name="Schmitt S."/>
            <person name="Rinke C."/>
            <person name="Helfrich E.J."/>
            <person name="Brachmann A.O."/>
            <person name="Gurgui C."/>
            <person name="Wakimoto T."/>
            <person name="Kracht M."/>
            <person name="Crusemann M."/>
            <person name="Hentschel U."/>
            <person name="Abe I."/>
            <person name="Matsunaga S."/>
            <person name="Kalinowski J."/>
            <person name="Takeyama H."/>
            <person name="Piel J."/>
        </authorList>
    </citation>
    <scope>NUCLEOTIDE SEQUENCE [LARGE SCALE GENOMIC DNA]</scope>
    <source>
        <strain evidence="2">TSY1</strain>
    </source>
</reference>
<name>W4LJF0_ENTF1</name>
<protein>
    <submittedName>
        <fullName evidence="1">Uncharacterized protein</fullName>
    </submittedName>
</protein>
<dbReference type="Proteomes" id="UP000019141">
    <property type="component" value="Unassembled WGS sequence"/>
</dbReference>
<organism evidence="1 2">
    <name type="scientific">Entotheonella factor</name>
    <dbReference type="NCBI Taxonomy" id="1429438"/>
    <lineage>
        <taxon>Bacteria</taxon>
        <taxon>Pseudomonadati</taxon>
        <taxon>Nitrospinota/Tectimicrobiota group</taxon>
        <taxon>Candidatus Tectimicrobiota</taxon>
        <taxon>Candidatus Entotheonellia</taxon>
        <taxon>Candidatus Entotheonellales</taxon>
        <taxon>Candidatus Entotheonellaceae</taxon>
        <taxon>Candidatus Entotheonella</taxon>
    </lineage>
</organism>
<evidence type="ECO:0000313" key="1">
    <source>
        <dbReference type="EMBL" id="ETW97805.1"/>
    </source>
</evidence>
<dbReference type="AlphaFoldDB" id="W4LJF0"/>
<accession>W4LJF0</accession>